<reference evidence="2" key="1">
    <citation type="journal article" date="2019" name="bioRxiv">
        <title>The Genome of the Zebra Mussel, Dreissena polymorpha: A Resource for Invasive Species Research.</title>
        <authorList>
            <person name="McCartney M.A."/>
            <person name="Auch B."/>
            <person name="Kono T."/>
            <person name="Mallez S."/>
            <person name="Zhang Y."/>
            <person name="Obille A."/>
            <person name="Becker A."/>
            <person name="Abrahante J.E."/>
            <person name="Garbe J."/>
            <person name="Badalamenti J.P."/>
            <person name="Herman A."/>
            <person name="Mangelson H."/>
            <person name="Liachko I."/>
            <person name="Sullivan S."/>
            <person name="Sone E.D."/>
            <person name="Koren S."/>
            <person name="Silverstein K.A.T."/>
            <person name="Beckman K.B."/>
            <person name="Gohl D.M."/>
        </authorList>
    </citation>
    <scope>NUCLEOTIDE SEQUENCE</scope>
    <source>
        <strain evidence="2">Duluth1</strain>
        <tissue evidence="2">Whole animal</tissue>
    </source>
</reference>
<keyword evidence="3" id="KW-1185">Reference proteome</keyword>
<evidence type="ECO:0000313" key="3">
    <source>
        <dbReference type="Proteomes" id="UP000828390"/>
    </source>
</evidence>
<dbReference type="EMBL" id="JAIWYP010000010">
    <property type="protein sequence ID" value="KAH3747898.1"/>
    <property type="molecule type" value="Genomic_DNA"/>
</dbReference>
<evidence type="ECO:0000313" key="2">
    <source>
        <dbReference type="EMBL" id="KAH3747898.1"/>
    </source>
</evidence>
<organism evidence="2 3">
    <name type="scientific">Dreissena polymorpha</name>
    <name type="common">Zebra mussel</name>
    <name type="synonym">Mytilus polymorpha</name>
    <dbReference type="NCBI Taxonomy" id="45954"/>
    <lineage>
        <taxon>Eukaryota</taxon>
        <taxon>Metazoa</taxon>
        <taxon>Spiralia</taxon>
        <taxon>Lophotrochozoa</taxon>
        <taxon>Mollusca</taxon>
        <taxon>Bivalvia</taxon>
        <taxon>Autobranchia</taxon>
        <taxon>Heteroconchia</taxon>
        <taxon>Euheterodonta</taxon>
        <taxon>Imparidentia</taxon>
        <taxon>Neoheterodontei</taxon>
        <taxon>Myida</taxon>
        <taxon>Dreissenoidea</taxon>
        <taxon>Dreissenidae</taxon>
        <taxon>Dreissena</taxon>
    </lineage>
</organism>
<dbReference type="AlphaFoldDB" id="A0A9D4DFL1"/>
<name>A0A9D4DFL1_DREPO</name>
<feature type="compositionally biased region" description="Basic residues" evidence="1">
    <location>
        <begin position="1"/>
        <end position="10"/>
    </location>
</feature>
<reference evidence="2" key="2">
    <citation type="submission" date="2020-11" db="EMBL/GenBank/DDBJ databases">
        <authorList>
            <person name="McCartney M.A."/>
            <person name="Auch B."/>
            <person name="Kono T."/>
            <person name="Mallez S."/>
            <person name="Becker A."/>
            <person name="Gohl D.M."/>
            <person name="Silverstein K.A.T."/>
            <person name="Koren S."/>
            <person name="Bechman K.B."/>
            <person name="Herman A."/>
            <person name="Abrahante J.E."/>
            <person name="Garbe J."/>
        </authorList>
    </citation>
    <scope>NUCLEOTIDE SEQUENCE</scope>
    <source>
        <strain evidence="2">Duluth1</strain>
        <tissue evidence="2">Whole animal</tissue>
    </source>
</reference>
<comment type="caution">
    <text evidence="2">The sequence shown here is derived from an EMBL/GenBank/DDBJ whole genome shotgun (WGS) entry which is preliminary data.</text>
</comment>
<accession>A0A9D4DFL1</accession>
<gene>
    <name evidence="2" type="ORF">DPMN_182333</name>
</gene>
<protein>
    <submittedName>
        <fullName evidence="2">Uncharacterized protein</fullName>
    </submittedName>
</protein>
<evidence type="ECO:0000256" key="1">
    <source>
        <dbReference type="SAM" id="MobiDB-lite"/>
    </source>
</evidence>
<dbReference type="Proteomes" id="UP000828390">
    <property type="component" value="Unassembled WGS sequence"/>
</dbReference>
<feature type="region of interest" description="Disordered" evidence="1">
    <location>
        <begin position="1"/>
        <end position="30"/>
    </location>
</feature>
<proteinExistence type="predicted"/>
<sequence>MSRQTWKKGGTKFNPKYARKRKRRDGADGRELTVDLGKKLQYPDIVHTNLHPDVGFSSKKLKTSVTIKLNSLLKVRRFRANERKRLKLADLVADAISWLICPKRAS</sequence>